<comment type="caution">
    <text evidence="2">The sequence shown here is derived from an EMBL/GenBank/DDBJ whole genome shotgun (WGS) entry which is preliminary data.</text>
</comment>
<keyword evidence="3" id="KW-1185">Reference proteome</keyword>
<dbReference type="AlphaFoldDB" id="A0A8H6Y9M8"/>
<protein>
    <submittedName>
        <fullName evidence="2">Uncharacterized protein</fullName>
    </submittedName>
</protein>
<dbReference type="OrthoDB" id="3041255at2759"/>
<evidence type="ECO:0000313" key="2">
    <source>
        <dbReference type="EMBL" id="KAF7354381.1"/>
    </source>
</evidence>
<evidence type="ECO:0000313" key="3">
    <source>
        <dbReference type="Proteomes" id="UP000620124"/>
    </source>
</evidence>
<accession>A0A8H6Y9M8</accession>
<organism evidence="2 3">
    <name type="scientific">Mycena venus</name>
    <dbReference type="NCBI Taxonomy" id="2733690"/>
    <lineage>
        <taxon>Eukaryota</taxon>
        <taxon>Fungi</taxon>
        <taxon>Dikarya</taxon>
        <taxon>Basidiomycota</taxon>
        <taxon>Agaricomycotina</taxon>
        <taxon>Agaricomycetes</taxon>
        <taxon>Agaricomycetidae</taxon>
        <taxon>Agaricales</taxon>
        <taxon>Marasmiineae</taxon>
        <taxon>Mycenaceae</taxon>
        <taxon>Mycena</taxon>
    </lineage>
</organism>
<name>A0A8H6Y9M8_9AGAR</name>
<feature type="compositionally biased region" description="Gly residues" evidence="1">
    <location>
        <begin position="343"/>
        <end position="373"/>
    </location>
</feature>
<dbReference type="EMBL" id="JACAZI010000008">
    <property type="protein sequence ID" value="KAF7354381.1"/>
    <property type="molecule type" value="Genomic_DNA"/>
</dbReference>
<feature type="region of interest" description="Disordered" evidence="1">
    <location>
        <begin position="330"/>
        <end position="374"/>
    </location>
</feature>
<dbReference type="Proteomes" id="UP000620124">
    <property type="component" value="Unassembled WGS sequence"/>
</dbReference>
<proteinExistence type="predicted"/>
<reference evidence="2" key="1">
    <citation type="submission" date="2020-05" db="EMBL/GenBank/DDBJ databases">
        <title>Mycena genomes resolve the evolution of fungal bioluminescence.</title>
        <authorList>
            <person name="Tsai I.J."/>
        </authorList>
    </citation>
    <scope>NUCLEOTIDE SEQUENCE</scope>
    <source>
        <strain evidence="2">CCC161011</strain>
    </source>
</reference>
<gene>
    <name evidence="2" type="ORF">MVEN_01126900</name>
</gene>
<sequence length="384" mass="41501">MADVNMPQNLEELIRGSKVYNPPAMGWTSTLIRKNHKDEVINYINQRHNTCVAAVILSSDFLERDSGPAAIKAILQSANVPDADAIDIFAATPKEVSANTNSYPLGMPWTNIISRCTAEFMGAVLSSIFHGTFGNRVFSFYCIPVNPEAPFIVLTFVGIASLTPAEEICDALLASLTADPVVLGMLRNDHSNVPGDHEPDFVLKVLFGSAKVTVCTARRRVAHRSSIPVPAFCVILPPFSSSAEVNEDLRRHVMSADFSFEVPFRGTGTPWLGSFAQPRLMGCTECHGINHYREDCPIVLSLAYRQARGITEDDDNTPVIESSLSFTPVSPAAPINSTNTPLRGGGGGRGFTRGGRGWSRGRGRGGSGRGNFGHGYSPYHGYNA</sequence>
<evidence type="ECO:0000256" key="1">
    <source>
        <dbReference type="SAM" id="MobiDB-lite"/>
    </source>
</evidence>